<reference evidence="3 4" key="1">
    <citation type="submission" date="2017-02" db="EMBL/GenBank/DDBJ databases">
        <title>The new phylogeny of genus Mycobacterium.</title>
        <authorList>
            <person name="Tortoli E."/>
            <person name="Trovato A."/>
            <person name="Cirillo D.M."/>
        </authorList>
    </citation>
    <scope>NUCLEOTIDE SEQUENCE [LARGE SCALE GENOMIC DNA]</scope>
    <source>
        <strain evidence="3 4">DSM 45145</strain>
    </source>
</reference>
<gene>
    <name evidence="3" type="ORF">BST37_20720</name>
</gene>
<feature type="region of interest" description="Disordered" evidence="1">
    <location>
        <begin position="28"/>
        <end position="53"/>
    </location>
</feature>
<feature type="compositionally biased region" description="Low complexity" evidence="1">
    <location>
        <begin position="30"/>
        <end position="53"/>
    </location>
</feature>
<accession>A0ABX3T129</accession>
<evidence type="ECO:0000313" key="4">
    <source>
        <dbReference type="Proteomes" id="UP000192374"/>
    </source>
</evidence>
<name>A0ABX3T129_9MYCO</name>
<evidence type="ECO:0000256" key="2">
    <source>
        <dbReference type="SAM" id="Phobius"/>
    </source>
</evidence>
<keyword evidence="4" id="KW-1185">Reference proteome</keyword>
<protein>
    <submittedName>
        <fullName evidence="3">Uncharacterized protein</fullName>
    </submittedName>
</protein>
<dbReference type="Proteomes" id="UP000192374">
    <property type="component" value="Unassembled WGS sequence"/>
</dbReference>
<evidence type="ECO:0000256" key="1">
    <source>
        <dbReference type="SAM" id="MobiDB-lite"/>
    </source>
</evidence>
<keyword evidence="2" id="KW-0812">Transmembrane</keyword>
<keyword evidence="2" id="KW-0472">Membrane</keyword>
<proteinExistence type="predicted"/>
<feature type="transmembrane region" description="Helical" evidence="2">
    <location>
        <begin position="6"/>
        <end position="23"/>
    </location>
</feature>
<keyword evidence="2" id="KW-1133">Transmembrane helix</keyword>
<dbReference type="EMBL" id="MVIC01000061">
    <property type="protein sequence ID" value="ORB11138.1"/>
    <property type="molecule type" value="Genomic_DNA"/>
</dbReference>
<comment type="caution">
    <text evidence="3">The sequence shown here is derived from an EMBL/GenBank/DDBJ whole genome shotgun (WGS) entry which is preliminary data.</text>
</comment>
<organism evidence="3 4">
    <name type="scientific">Mycobacterium noviomagense</name>
    <dbReference type="NCBI Taxonomy" id="459858"/>
    <lineage>
        <taxon>Bacteria</taxon>
        <taxon>Bacillati</taxon>
        <taxon>Actinomycetota</taxon>
        <taxon>Actinomycetes</taxon>
        <taxon>Mycobacteriales</taxon>
        <taxon>Mycobacteriaceae</taxon>
        <taxon>Mycobacterium</taxon>
    </lineage>
</organism>
<evidence type="ECO:0000313" key="3">
    <source>
        <dbReference type="EMBL" id="ORB11138.1"/>
    </source>
</evidence>
<sequence length="86" mass="8795">MVWLGIVLAILIVLIIWGIVALFSGNQGGAPSVTTTTVSPTTTTSAPTTTPTTSGRFHLPSTITLPSLPSLPSITLPSTITLPSLP</sequence>